<dbReference type="Proteomes" id="UP000001025">
    <property type="component" value="Chromosome"/>
</dbReference>
<dbReference type="KEGG" id="rba:RB11498"/>
<dbReference type="InterPro" id="IPR042095">
    <property type="entry name" value="SUMF_sf"/>
</dbReference>
<dbReference type="Pfam" id="PF12867">
    <property type="entry name" value="DinB_2"/>
    <property type="match status" value="1"/>
</dbReference>
<dbReference type="GO" id="GO:0052699">
    <property type="term" value="P:ergothioneine biosynthetic process"/>
    <property type="evidence" value="ECO:0007669"/>
    <property type="project" value="InterPro"/>
</dbReference>
<evidence type="ECO:0000256" key="1">
    <source>
        <dbReference type="ARBA" id="ARBA00023002"/>
    </source>
</evidence>
<dbReference type="EMBL" id="BX294153">
    <property type="protein sequence ID" value="CAD79160.1"/>
    <property type="molecule type" value="Genomic_DNA"/>
</dbReference>
<dbReference type="eggNOG" id="COG1262">
    <property type="taxonomic scope" value="Bacteria"/>
</dbReference>
<protein>
    <recommendedName>
        <fullName evidence="8">Sulfatase-modifying factor enzyme domain-containing protein</fullName>
    </recommendedName>
</protein>
<keyword evidence="1" id="KW-0560">Oxidoreductase</keyword>
<dbReference type="AlphaFoldDB" id="Q7UE88"/>
<gene>
    <name evidence="6" type="ordered locus">RB11498</name>
</gene>
<dbReference type="PANTHER" id="PTHR23150:SF36">
    <property type="entry name" value="HERCYNINE OXYGENASE"/>
    <property type="match status" value="1"/>
</dbReference>
<evidence type="ECO:0000259" key="4">
    <source>
        <dbReference type="Pfam" id="PF03781"/>
    </source>
</evidence>
<evidence type="ECO:0000313" key="7">
    <source>
        <dbReference type="Proteomes" id="UP000001025"/>
    </source>
</evidence>
<feature type="domain" description="Sulfatase-modifying factor enzyme-like" evidence="4">
    <location>
        <begin position="372"/>
        <end position="445"/>
    </location>
</feature>
<organism evidence="6 7">
    <name type="scientific">Rhodopirellula baltica (strain DSM 10527 / NCIMB 13988 / SH1)</name>
    <dbReference type="NCBI Taxonomy" id="243090"/>
    <lineage>
        <taxon>Bacteria</taxon>
        <taxon>Pseudomonadati</taxon>
        <taxon>Planctomycetota</taxon>
        <taxon>Planctomycetia</taxon>
        <taxon>Pirellulales</taxon>
        <taxon>Pirellulaceae</taxon>
        <taxon>Rhodopirellula</taxon>
    </lineage>
</organism>
<dbReference type="PATRIC" id="fig|243090.15.peg.5568"/>
<feature type="domain" description="DinB-like" evidence="5">
    <location>
        <begin position="40"/>
        <end position="173"/>
    </location>
</feature>
<evidence type="ECO:0008006" key="8">
    <source>
        <dbReference type="Google" id="ProtNLM"/>
    </source>
</evidence>
<accession>Q7UE88</accession>
<feature type="domain" description="Sulfatase-modifying factor enzyme-like" evidence="4">
    <location>
        <begin position="203"/>
        <end position="352"/>
    </location>
</feature>
<reference evidence="6 7" key="1">
    <citation type="journal article" date="2003" name="Proc. Natl. Acad. Sci. U.S.A.">
        <title>Complete genome sequence of the marine planctomycete Pirellula sp. strain 1.</title>
        <authorList>
            <person name="Gloeckner F.O."/>
            <person name="Kube M."/>
            <person name="Bauer M."/>
            <person name="Teeling H."/>
            <person name="Lombardot T."/>
            <person name="Ludwig W."/>
            <person name="Gade D."/>
            <person name="Beck A."/>
            <person name="Borzym K."/>
            <person name="Heitmann K."/>
            <person name="Rabus R."/>
            <person name="Schlesner H."/>
            <person name="Amann R."/>
            <person name="Reinhardt R."/>
        </authorList>
    </citation>
    <scope>NUCLEOTIDE SEQUENCE [LARGE SCALE GENOMIC DNA]</scope>
    <source>
        <strain evidence="7">DSM 10527 / NCIMB 13988 / SH1</strain>
    </source>
</reference>
<keyword evidence="7" id="KW-1185">Reference proteome</keyword>
<dbReference type="OrthoDB" id="9812426at2"/>
<evidence type="ECO:0000256" key="2">
    <source>
        <dbReference type="ARBA" id="ARBA00023004"/>
    </source>
</evidence>
<evidence type="ECO:0000256" key="3">
    <source>
        <dbReference type="ARBA" id="ARBA00037882"/>
    </source>
</evidence>
<dbReference type="NCBIfam" id="TIGR03440">
    <property type="entry name" value="egtB_TIGR03440"/>
    <property type="match status" value="1"/>
</dbReference>
<dbReference type="Gene3D" id="3.90.1580.10">
    <property type="entry name" value="paralog of FGE (formylglycine-generating enzyme)"/>
    <property type="match status" value="1"/>
</dbReference>
<comment type="pathway">
    <text evidence="3">Amino-acid biosynthesis; ergothioneine biosynthesis.</text>
</comment>
<dbReference type="InterPro" id="IPR024775">
    <property type="entry name" value="DinB-like"/>
</dbReference>
<name>Q7UE88_RHOBA</name>
<dbReference type="PANTHER" id="PTHR23150">
    <property type="entry name" value="SULFATASE MODIFYING FACTOR 1, 2"/>
    <property type="match status" value="1"/>
</dbReference>
<proteinExistence type="predicted"/>
<dbReference type="InterPro" id="IPR017806">
    <property type="entry name" value="EgtB"/>
</dbReference>
<evidence type="ECO:0000259" key="5">
    <source>
        <dbReference type="Pfam" id="PF12867"/>
    </source>
</evidence>
<sequence length="446" mass="50915">MVSACTNSGRTAKACSACCILCQTERQMNENAADSSLSKQFESVRRFTDRITASLSPEDCMVQSMEDASPVRWHLAHGTWFFETFVLKQEADYTVFDKHFSYLFNSYYNAIGEQFPRPNRGTISRPGLDCIREYRRYVDRELLSRLQSPDFVARHAETITVGLNHEQQHQELILTDIKNALASNPMLPVYEDREFAPSNGTTDSWAEITDGKYDVGHDGDGFCFDNELPRHTVFLPAFRISLNLTTCGQFIEFINDGGYERPELWLSLGWNAVKERSWNAPLYWMRRDGRWMQFTLAGLTPVDPDWPICHVSYFEADAFARWAGKRLPTEFEWEVACRSLTETRAEANTGQFADKLFAGGYAIHPTLSSGGFFGSVWQWTASSYQAYPGYRPPPGAIGEYNGKFMCNQYVLRGGSVATSQSHIRDTYRNFFPADARWQFSGFRLAE</sequence>
<dbReference type="EnsemblBacteria" id="CAD79160">
    <property type="protein sequence ID" value="CAD79160"/>
    <property type="gene ID" value="RB11498"/>
</dbReference>
<dbReference type="InterPro" id="IPR016187">
    <property type="entry name" value="CTDL_fold"/>
</dbReference>
<evidence type="ECO:0000313" key="6">
    <source>
        <dbReference type="EMBL" id="CAD79160.1"/>
    </source>
</evidence>
<dbReference type="HOGENOM" id="CLU_012431_9_0_0"/>
<dbReference type="STRING" id="243090.RB11498"/>
<dbReference type="Pfam" id="PF03781">
    <property type="entry name" value="FGE-sulfatase"/>
    <property type="match status" value="2"/>
</dbReference>
<keyword evidence="2" id="KW-0408">Iron</keyword>
<dbReference type="InterPro" id="IPR051043">
    <property type="entry name" value="Sulfatase_Mod_Factor_Kinase"/>
</dbReference>
<dbReference type="InterPro" id="IPR005532">
    <property type="entry name" value="SUMF_dom"/>
</dbReference>
<dbReference type="SUPFAM" id="SSF56436">
    <property type="entry name" value="C-type lectin-like"/>
    <property type="match status" value="1"/>
</dbReference>
<dbReference type="InParanoid" id="Q7UE88"/>